<evidence type="ECO:0000313" key="1">
    <source>
        <dbReference type="EMBL" id="EHP90480.1"/>
    </source>
</evidence>
<gene>
    <name evidence="1" type="ORF">MetexDRAFT_4642</name>
</gene>
<accession>H1KPS9</accession>
<reference evidence="1 2" key="1">
    <citation type="submission" date="2011-09" db="EMBL/GenBank/DDBJ databases">
        <title>The draft genome of Methylobacterium extorquens DSM 13060.</title>
        <authorList>
            <consortium name="US DOE Joint Genome Institute (JGI-PGF)"/>
            <person name="Lucas S."/>
            <person name="Han J."/>
            <person name="Lapidus A."/>
            <person name="Cheng J.-F."/>
            <person name="Goodwin L."/>
            <person name="Pitluck S."/>
            <person name="Peters L."/>
            <person name="Land M.L."/>
            <person name="Hauser L."/>
            <person name="Koskimaki J."/>
            <person name="Halonen O."/>
            <person name="Pirttila A."/>
            <person name="Frank C."/>
            <person name="Woyke T.J."/>
        </authorList>
    </citation>
    <scope>NUCLEOTIDE SEQUENCE [LARGE SCALE GENOMIC DNA]</scope>
    <source>
        <strain evidence="1 2">DSM 13060</strain>
    </source>
</reference>
<dbReference type="AlphaFoldDB" id="H1KPS9"/>
<feature type="non-terminal residue" evidence="1">
    <location>
        <position position="61"/>
    </location>
</feature>
<keyword evidence="1" id="KW-0830">Ubiquinone</keyword>
<comment type="caution">
    <text evidence="1">The sequence shown here is derived from an EMBL/GenBank/DDBJ whole genome shotgun (WGS) entry which is preliminary data.</text>
</comment>
<dbReference type="EMBL" id="AGJK01000180">
    <property type="protein sequence ID" value="EHP90480.1"/>
    <property type="molecule type" value="Genomic_DNA"/>
</dbReference>
<name>H1KPS9_METEX</name>
<keyword evidence="1" id="KW-0503">Monooxygenase</keyword>
<protein>
    <submittedName>
        <fullName evidence="1">Putative ubiquinone biosynthesis hydroxylase/monooxygenase</fullName>
    </submittedName>
</protein>
<dbReference type="GO" id="GO:0004497">
    <property type="term" value="F:monooxygenase activity"/>
    <property type="evidence" value="ECO:0007669"/>
    <property type="project" value="UniProtKB-KW"/>
</dbReference>
<proteinExistence type="predicted"/>
<organism evidence="1 2">
    <name type="scientific">Methylorubrum extorquens DSM 13060</name>
    <dbReference type="NCBI Taxonomy" id="882800"/>
    <lineage>
        <taxon>Bacteria</taxon>
        <taxon>Pseudomonadati</taxon>
        <taxon>Pseudomonadota</taxon>
        <taxon>Alphaproteobacteria</taxon>
        <taxon>Hyphomicrobiales</taxon>
        <taxon>Methylobacteriaceae</taxon>
        <taxon>Methylorubrum</taxon>
    </lineage>
</organism>
<keyword evidence="1" id="KW-0560">Oxidoreductase</keyword>
<evidence type="ECO:0000313" key="2">
    <source>
        <dbReference type="Proteomes" id="UP000004382"/>
    </source>
</evidence>
<dbReference type="Proteomes" id="UP000004382">
    <property type="component" value="Unassembled WGS sequence"/>
</dbReference>
<sequence length="61" mass="6181" precursor="true">MSATNRPPRDRRAGSRGLLVAGAGIPGLTLAVALKQAHGPALDVTVCDPGLEAGAARHRGR</sequence>